<proteinExistence type="predicted"/>
<reference evidence="1 2" key="1">
    <citation type="submission" date="2023-05" db="EMBL/GenBank/DDBJ databases">
        <title>Streptantibioticus silvisoli sp. nov., acidotolerant actinomycetes 1 from pine litter.</title>
        <authorList>
            <person name="Swiecimska M."/>
            <person name="Golinska P."/>
            <person name="Sangal V."/>
            <person name="Wachnowicz B."/>
            <person name="Goodfellow M."/>
        </authorList>
    </citation>
    <scope>NUCLEOTIDE SEQUENCE [LARGE SCALE GENOMIC DNA]</scope>
    <source>
        <strain evidence="1 2">DSM 42109</strain>
    </source>
</reference>
<protein>
    <submittedName>
        <fullName evidence="1">DUF6092 family protein</fullName>
    </submittedName>
</protein>
<name>A0ABT7A328_9ACTN</name>
<sequence length="106" mass="11460">MKSTDSELPPQLYEGLVLLASYLLSCGRGLAEEPAGYGTFRCADSARRVLDLLAENGARDFRLSAVHRALDDLASAPQNSSDVSEELDTLCGQMARIVKDSFPVEP</sequence>
<comment type="caution">
    <text evidence="1">The sequence shown here is derived from an EMBL/GenBank/DDBJ whole genome shotgun (WGS) entry which is preliminary data.</text>
</comment>
<accession>A0ABT7A328</accession>
<gene>
    <name evidence="1" type="ORF">NMN56_026660</name>
</gene>
<dbReference type="RefSeq" id="WP_274043203.1">
    <property type="nucleotide sequence ID" value="NZ_JANCPR020000029.1"/>
</dbReference>
<evidence type="ECO:0000313" key="1">
    <source>
        <dbReference type="EMBL" id="MDJ1135474.1"/>
    </source>
</evidence>
<dbReference type="EMBL" id="JANCPR020000029">
    <property type="protein sequence ID" value="MDJ1135474.1"/>
    <property type="molecule type" value="Genomic_DNA"/>
</dbReference>
<keyword evidence="2" id="KW-1185">Reference proteome</keyword>
<dbReference type="Proteomes" id="UP001214441">
    <property type="component" value="Unassembled WGS sequence"/>
</dbReference>
<dbReference type="InterPro" id="IPR046074">
    <property type="entry name" value="DUF6092"/>
</dbReference>
<organism evidence="1 2">
    <name type="scientific">Streptomyces iconiensis</name>
    <dbReference type="NCBI Taxonomy" id="1384038"/>
    <lineage>
        <taxon>Bacteria</taxon>
        <taxon>Bacillati</taxon>
        <taxon>Actinomycetota</taxon>
        <taxon>Actinomycetes</taxon>
        <taxon>Kitasatosporales</taxon>
        <taxon>Streptomycetaceae</taxon>
        <taxon>Streptomyces</taxon>
    </lineage>
</organism>
<dbReference type="Pfam" id="PF19585">
    <property type="entry name" value="DUF6092"/>
    <property type="match status" value="1"/>
</dbReference>
<evidence type="ECO:0000313" key="2">
    <source>
        <dbReference type="Proteomes" id="UP001214441"/>
    </source>
</evidence>